<name>A0A1M6I1G5_9RHOB</name>
<dbReference type="GO" id="GO:1904680">
    <property type="term" value="F:peptide transmembrane transporter activity"/>
    <property type="evidence" value="ECO:0007669"/>
    <property type="project" value="TreeGrafter"/>
</dbReference>
<accession>A0A1M6I1G5</accession>
<keyword evidence="3" id="KW-0813">Transport</keyword>
<dbReference type="PIRSF" id="PIRSF002741">
    <property type="entry name" value="MppA"/>
    <property type="match status" value="1"/>
</dbReference>
<dbReference type="InterPro" id="IPR039424">
    <property type="entry name" value="SBP_5"/>
</dbReference>
<keyword evidence="4 5" id="KW-0732">Signal</keyword>
<dbReference type="InterPro" id="IPR000914">
    <property type="entry name" value="SBP_5_dom"/>
</dbReference>
<evidence type="ECO:0000313" key="7">
    <source>
        <dbReference type="EMBL" id="SHJ28285.1"/>
    </source>
</evidence>
<feature type="domain" description="Solute-binding protein family 5" evidence="6">
    <location>
        <begin position="70"/>
        <end position="429"/>
    </location>
</feature>
<evidence type="ECO:0000259" key="6">
    <source>
        <dbReference type="Pfam" id="PF00496"/>
    </source>
</evidence>
<feature type="signal peptide" evidence="5">
    <location>
        <begin position="1"/>
        <end position="23"/>
    </location>
</feature>
<reference evidence="7 8" key="1">
    <citation type="submission" date="2016-11" db="EMBL/GenBank/DDBJ databases">
        <authorList>
            <person name="Jaros S."/>
            <person name="Januszkiewicz K."/>
            <person name="Wedrychowicz H."/>
        </authorList>
    </citation>
    <scope>NUCLEOTIDE SEQUENCE [LARGE SCALE GENOMIC DNA]</scope>
    <source>
        <strain evidence="7 8">DSM 100565</strain>
    </source>
</reference>
<dbReference type="STRING" id="1447782.SAMN05444417_3466"/>
<evidence type="ECO:0000256" key="1">
    <source>
        <dbReference type="ARBA" id="ARBA00004418"/>
    </source>
</evidence>
<comment type="similarity">
    <text evidence="2">Belongs to the bacterial solute-binding protein 5 family.</text>
</comment>
<dbReference type="CDD" id="cd08512">
    <property type="entry name" value="PBP2_NikA_DppA_OppA_like_7"/>
    <property type="match status" value="1"/>
</dbReference>
<dbReference type="SUPFAM" id="SSF53850">
    <property type="entry name" value="Periplasmic binding protein-like II"/>
    <property type="match status" value="1"/>
</dbReference>
<evidence type="ECO:0000313" key="8">
    <source>
        <dbReference type="Proteomes" id="UP000184292"/>
    </source>
</evidence>
<comment type="subcellular location">
    <subcellularLocation>
        <location evidence="1">Periplasm</location>
    </subcellularLocation>
</comment>
<dbReference type="InterPro" id="IPR030678">
    <property type="entry name" value="Peptide/Ni-bd"/>
</dbReference>
<dbReference type="GO" id="GO:0015833">
    <property type="term" value="P:peptide transport"/>
    <property type="evidence" value="ECO:0007669"/>
    <property type="project" value="TreeGrafter"/>
</dbReference>
<dbReference type="Proteomes" id="UP000184292">
    <property type="component" value="Unassembled WGS sequence"/>
</dbReference>
<evidence type="ECO:0000256" key="4">
    <source>
        <dbReference type="ARBA" id="ARBA00022729"/>
    </source>
</evidence>
<dbReference type="GO" id="GO:0043190">
    <property type="term" value="C:ATP-binding cassette (ABC) transporter complex"/>
    <property type="evidence" value="ECO:0007669"/>
    <property type="project" value="InterPro"/>
</dbReference>
<protein>
    <submittedName>
        <fullName evidence="7">Peptide/nickel transport system substrate-binding protein</fullName>
    </submittedName>
</protein>
<dbReference type="OrthoDB" id="9803988at2"/>
<sequence length="523" mass="56028">MRQTPLLAAALGAATALTSPAFAQTVLRLDEVAVGELDPAKASDYADSILMFNVYDTLVLPTQGAPGHDPHLATSWEVDGSSYTFTLRDDVTFQSGNPFTAADVVYSLERMQALGQGLSYLFGGVTAEAVDDTTVRFDLGEPYAPFIASLVRLPIVDSALIEANATADDEWGESFLSAHGAGSGAYTVTSHNPQEETVMAVNSDYFLPIDEAAPDEVRLRYGLEGATVRTLLAQGEHDIASQWLPPEVIRALAEDGAQLLTESGTGAFYIKLNTARAPLDDVDCRLALASAFDYATALQMVAITDDVAAGSASTGAIPVGMFGANPAEDVLTRDLDAARAYLADCPTPPADWNLEISWIAEVPLEERFALLMQANFAELGISSSIETLPWALFTERVASPENTPHISQIFANAVTGDPDTLLYSMYHSSVPGTWQSPEYLDDPEVDAALEAGRRGPSEAERDTAYSALNARLMDLAPTIYAYDRQSVFAASNRVSVPALSDPAKAFGMDGMGFTFRLMEMTEE</sequence>
<proteinExistence type="inferred from homology"/>
<dbReference type="Pfam" id="PF00496">
    <property type="entry name" value="SBP_bac_5"/>
    <property type="match status" value="1"/>
</dbReference>
<organism evidence="7 8">
    <name type="scientific">Wenxinia saemankumensis</name>
    <dbReference type="NCBI Taxonomy" id="1447782"/>
    <lineage>
        <taxon>Bacteria</taxon>
        <taxon>Pseudomonadati</taxon>
        <taxon>Pseudomonadota</taxon>
        <taxon>Alphaproteobacteria</taxon>
        <taxon>Rhodobacterales</taxon>
        <taxon>Roseobacteraceae</taxon>
        <taxon>Wenxinia</taxon>
    </lineage>
</organism>
<gene>
    <name evidence="7" type="ORF">SAMN05444417_3466</name>
</gene>
<dbReference type="GO" id="GO:0030288">
    <property type="term" value="C:outer membrane-bounded periplasmic space"/>
    <property type="evidence" value="ECO:0007669"/>
    <property type="project" value="UniProtKB-ARBA"/>
</dbReference>
<dbReference type="Gene3D" id="3.40.190.10">
    <property type="entry name" value="Periplasmic binding protein-like II"/>
    <property type="match status" value="1"/>
</dbReference>
<evidence type="ECO:0000256" key="5">
    <source>
        <dbReference type="SAM" id="SignalP"/>
    </source>
</evidence>
<dbReference type="AlphaFoldDB" id="A0A1M6I1G5"/>
<dbReference type="PANTHER" id="PTHR30290">
    <property type="entry name" value="PERIPLASMIC BINDING COMPONENT OF ABC TRANSPORTER"/>
    <property type="match status" value="1"/>
</dbReference>
<feature type="chain" id="PRO_5012883990" evidence="5">
    <location>
        <begin position="24"/>
        <end position="523"/>
    </location>
</feature>
<keyword evidence="8" id="KW-1185">Reference proteome</keyword>
<dbReference type="RefSeq" id="WP_073334297.1">
    <property type="nucleotide sequence ID" value="NZ_FQYO01000009.1"/>
</dbReference>
<evidence type="ECO:0000256" key="3">
    <source>
        <dbReference type="ARBA" id="ARBA00022448"/>
    </source>
</evidence>
<dbReference type="EMBL" id="FQYO01000009">
    <property type="protein sequence ID" value="SHJ28285.1"/>
    <property type="molecule type" value="Genomic_DNA"/>
</dbReference>
<dbReference type="Gene3D" id="3.90.76.10">
    <property type="entry name" value="Dipeptide-binding Protein, Domain 1"/>
    <property type="match status" value="1"/>
</dbReference>
<dbReference type="PANTHER" id="PTHR30290:SF10">
    <property type="entry name" value="PERIPLASMIC OLIGOPEPTIDE-BINDING PROTEIN-RELATED"/>
    <property type="match status" value="1"/>
</dbReference>
<evidence type="ECO:0000256" key="2">
    <source>
        <dbReference type="ARBA" id="ARBA00005695"/>
    </source>
</evidence>
<dbReference type="Gene3D" id="3.10.105.10">
    <property type="entry name" value="Dipeptide-binding Protein, Domain 3"/>
    <property type="match status" value="1"/>
</dbReference>